<dbReference type="Proteomes" id="UP000624243">
    <property type="component" value="Unassembled WGS sequence"/>
</dbReference>
<sequence>MSANIYRPLAYVVLALFHISAFAGGSLVCNYYTGRGCNNPPGQEAPVDQQRNDTLRQGMEQVFGGGTSGPVTGAIGASPSMPPQEVINKKSEEEKARAAEISKKWEQINSAPKEDISTDEYLKIYNKKDYFGALVQYSKDGNPDHLRKWSSQNSEFKDLAGKAYFDLETVPATTPDIQDIKAIGLNAVVLADAAEAKGDQDSTAYYYSIARSAADLLIGIDPVTGTVRALYESLTGRNMITGEQLSSLEYGIAIFSVATLGYAGEIARGIEIFKDLAVVSSKNIIAIEMAVNYARYIAFKLKDFMGASSVEEKAPKFLKILVEAASGPRLRAEKLMATHETVVSGAMREYPELYRLQDDFIMNYSAGTATVEEMDAVGKAFVGEGAVKKPYPGYEGKSMYQSADGRYVYREPVIKKGSGARQANLEVYVSPERAAGRSQPLSNAHIDIKP</sequence>
<reference evidence="1 2" key="1">
    <citation type="journal article" date="2020" name="Microorganisms">
        <title>Reliable Identification of Environmental Pseudomonas Isolates Using the rpoD Gene.</title>
        <authorList>
            <consortium name="The Broad Institute Genome Sequencing Platform"/>
            <person name="Girard L."/>
            <person name="Lood C."/>
            <person name="Rokni-Zadeh H."/>
            <person name="van Noort V."/>
            <person name="Lavigne R."/>
            <person name="De Mot R."/>
        </authorList>
    </citation>
    <scope>NUCLEOTIDE SEQUENCE [LARGE SCALE GENOMIC DNA]</scope>
    <source>
        <strain evidence="1 2">RW1P2</strain>
    </source>
</reference>
<comment type="caution">
    <text evidence="1">The sequence shown here is derived from an EMBL/GenBank/DDBJ whole genome shotgun (WGS) entry which is preliminary data.</text>
</comment>
<gene>
    <name evidence="1" type="ORF">HU758_013250</name>
</gene>
<protein>
    <submittedName>
        <fullName evidence="1">Pre-toxin TG domain-containing protein</fullName>
    </submittedName>
</protein>
<proteinExistence type="predicted"/>
<evidence type="ECO:0000313" key="1">
    <source>
        <dbReference type="EMBL" id="MBV4516161.1"/>
    </source>
</evidence>
<evidence type="ECO:0000313" key="2">
    <source>
        <dbReference type="Proteomes" id="UP000624243"/>
    </source>
</evidence>
<dbReference type="EMBL" id="JABWSB020000007">
    <property type="protein sequence ID" value="MBV4516161.1"/>
    <property type="molecule type" value="Genomic_DNA"/>
</dbReference>
<keyword evidence="2" id="KW-1185">Reference proteome</keyword>
<organism evidence="1 2">
    <name type="scientific">Pseudomonas kurunegalensis</name>
    <dbReference type="NCBI Taxonomy" id="485880"/>
    <lineage>
        <taxon>Bacteria</taxon>
        <taxon>Pseudomonadati</taxon>
        <taxon>Pseudomonadota</taxon>
        <taxon>Gammaproteobacteria</taxon>
        <taxon>Pseudomonadales</taxon>
        <taxon>Pseudomonadaceae</taxon>
        <taxon>Pseudomonas</taxon>
    </lineage>
</organism>
<name>A0ACC5UP82_9PSED</name>
<accession>A0ACC5UP82</accession>